<sequence length="129" mass="15232">MYMKRTGGIKIDYSKHTFSEREKMYIKNEIVLLRLNYPQYIPVLVRSKSEKIKLRKYKFLAGSNLTIAEFLFSIREKIIVPLKSSESLYIFINDIIPRPSSSFSELYNQYKDKDTEMLILTLCVENVFG</sequence>
<comment type="subcellular location">
    <subcellularLocation>
        <location evidence="1">Membrane</location>
    </subcellularLocation>
</comment>
<evidence type="ECO:0000256" key="3">
    <source>
        <dbReference type="ARBA" id="ARBA00023288"/>
    </source>
</evidence>
<dbReference type="Gene3D" id="3.10.20.90">
    <property type="entry name" value="Phosphatidylinositol 3-kinase Catalytic Subunit, Chain A, domain 1"/>
    <property type="match status" value="1"/>
</dbReference>
<dbReference type="AlphaFoldDB" id="A0A6C0DW96"/>
<dbReference type="PANTHER" id="PTHR10969">
    <property type="entry name" value="MICROTUBULE-ASSOCIATED PROTEINS 1A/1B LIGHT CHAIN 3-RELATED"/>
    <property type="match status" value="1"/>
</dbReference>
<proteinExistence type="predicted"/>
<evidence type="ECO:0008006" key="5">
    <source>
        <dbReference type="Google" id="ProtNLM"/>
    </source>
</evidence>
<organism evidence="4">
    <name type="scientific">viral metagenome</name>
    <dbReference type="NCBI Taxonomy" id="1070528"/>
    <lineage>
        <taxon>unclassified sequences</taxon>
        <taxon>metagenomes</taxon>
        <taxon>organismal metagenomes</taxon>
    </lineage>
</organism>
<evidence type="ECO:0000256" key="2">
    <source>
        <dbReference type="ARBA" id="ARBA00023136"/>
    </source>
</evidence>
<keyword evidence="2" id="KW-0472">Membrane</keyword>
<accession>A0A6C0DW96</accession>
<name>A0A6C0DW96_9ZZZZ</name>
<dbReference type="Pfam" id="PF02991">
    <property type="entry name" value="ATG8"/>
    <property type="match status" value="1"/>
</dbReference>
<protein>
    <recommendedName>
        <fullName evidence="5">Autophagy-related protein</fullName>
    </recommendedName>
</protein>
<dbReference type="InterPro" id="IPR004241">
    <property type="entry name" value="Atg8-like"/>
</dbReference>
<keyword evidence="3" id="KW-0449">Lipoprotein</keyword>
<evidence type="ECO:0000256" key="1">
    <source>
        <dbReference type="ARBA" id="ARBA00004370"/>
    </source>
</evidence>
<dbReference type="SUPFAM" id="SSF54236">
    <property type="entry name" value="Ubiquitin-like"/>
    <property type="match status" value="1"/>
</dbReference>
<dbReference type="GO" id="GO:0016020">
    <property type="term" value="C:membrane"/>
    <property type="evidence" value="ECO:0007669"/>
    <property type="project" value="UniProtKB-SubCell"/>
</dbReference>
<dbReference type="EMBL" id="MN739679">
    <property type="protein sequence ID" value="QHT20600.1"/>
    <property type="molecule type" value="Genomic_DNA"/>
</dbReference>
<reference evidence="4" key="1">
    <citation type="journal article" date="2020" name="Nature">
        <title>Giant virus diversity and host interactions through global metagenomics.</title>
        <authorList>
            <person name="Schulz F."/>
            <person name="Roux S."/>
            <person name="Paez-Espino D."/>
            <person name="Jungbluth S."/>
            <person name="Walsh D.A."/>
            <person name="Denef V.J."/>
            <person name="McMahon K.D."/>
            <person name="Konstantinidis K.T."/>
            <person name="Eloe-Fadrosh E.A."/>
            <person name="Kyrpides N.C."/>
            <person name="Woyke T."/>
        </authorList>
    </citation>
    <scope>NUCLEOTIDE SEQUENCE</scope>
    <source>
        <strain evidence="4">GVMAG-M-3300023174-68</strain>
    </source>
</reference>
<evidence type="ECO:0000313" key="4">
    <source>
        <dbReference type="EMBL" id="QHT20600.1"/>
    </source>
</evidence>
<dbReference type="InterPro" id="IPR029071">
    <property type="entry name" value="Ubiquitin-like_domsf"/>
</dbReference>